<reference evidence="2 3" key="1">
    <citation type="journal article" date="2022" name="Nat. Ecol. Evol.">
        <title>A masculinizing supergene underlies an exaggerated male reproductive morph in a spider.</title>
        <authorList>
            <person name="Hendrickx F."/>
            <person name="De Corte Z."/>
            <person name="Sonet G."/>
            <person name="Van Belleghem S.M."/>
            <person name="Kostlbacher S."/>
            <person name="Vangestel C."/>
        </authorList>
    </citation>
    <scope>NUCLEOTIDE SEQUENCE [LARGE SCALE GENOMIC DNA]</scope>
    <source>
        <strain evidence="2">W744_W776</strain>
    </source>
</reference>
<keyword evidence="1" id="KW-1133">Transmembrane helix</keyword>
<sequence>MLLNISGIFPFNRCNGKPYKSLICESVKATISVVFILVYIYLVVLEVKNCEQNKNPVINTLANIIMLFYRCFILFKWSKLQKICSLTSSFGTKNGRKYKFWVTIWLLISVVKSVLLEIYDILAVLDDGIPYIHYGIPKENTVMYTIVAALHSLYFFFAYIPIIALDLFYVLVCDNLRCAIKNFSVVLSSDTKDYDVLLRSYATIKSSVRFIDDELSVFVFFNVTLSSVMMYQTISLILHTEPKIFAMSTIQVLVHFFYTLAAFVAVIISASMVSEASDEVRLKTQDLKLDKTNAMVQLRFQSCAESEVHLTVWKMVPLRRSFALGTISAIFTYSILFDNLTMK</sequence>
<dbReference type="Proteomes" id="UP000827092">
    <property type="component" value="Unassembled WGS sequence"/>
</dbReference>
<evidence type="ECO:0000313" key="2">
    <source>
        <dbReference type="EMBL" id="KAG8188789.1"/>
    </source>
</evidence>
<feature type="transmembrane region" description="Helical" evidence="1">
    <location>
        <begin position="215"/>
        <end position="238"/>
    </location>
</feature>
<keyword evidence="1" id="KW-0472">Membrane</keyword>
<feature type="transmembrane region" description="Helical" evidence="1">
    <location>
        <begin position="98"/>
        <end position="122"/>
    </location>
</feature>
<feature type="transmembrane region" description="Helical" evidence="1">
    <location>
        <begin position="250"/>
        <end position="273"/>
    </location>
</feature>
<gene>
    <name evidence="2" type="ORF">JTE90_009183</name>
</gene>
<dbReference type="EMBL" id="JAFNEN010000230">
    <property type="protein sequence ID" value="KAG8188789.1"/>
    <property type="molecule type" value="Genomic_DNA"/>
</dbReference>
<feature type="transmembrane region" description="Helical" evidence="1">
    <location>
        <begin position="57"/>
        <end position="77"/>
    </location>
</feature>
<keyword evidence="1" id="KW-0812">Transmembrane</keyword>
<evidence type="ECO:0000313" key="3">
    <source>
        <dbReference type="Proteomes" id="UP000827092"/>
    </source>
</evidence>
<protein>
    <recommendedName>
        <fullName evidence="4">Gustatory receptor</fullName>
    </recommendedName>
</protein>
<feature type="transmembrane region" description="Helical" evidence="1">
    <location>
        <begin position="321"/>
        <end position="337"/>
    </location>
</feature>
<keyword evidence="3" id="KW-1185">Reference proteome</keyword>
<feature type="transmembrane region" description="Helical" evidence="1">
    <location>
        <begin position="27"/>
        <end position="45"/>
    </location>
</feature>
<name>A0AAV6UXA6_9ARAC</name>
<dbReference type="AlphaFoldDB" id="A0AAV6UXA6"/>
<evidence type="ECO:0008006" key="4">
    <source>
        <dbReference type="Google" id="ProtNLM"/>
    </source>
</evidence>
<feature type="transmembrane region" description="Helical" evidence="1">
    <location>
        <begin position="142"/>
        <end position="172"/>
    </location>
</feature>
<proteinExistence type="predicted"/>
<organism evidence="2 3">
    <name type="scientific">Oedothorax gibbosus</name>
    <dbReference type="NCBI Taxonomy" id="931172"/>
    <lineage>
        <taxon>Eukaryota</taxon>
        <taxon>Metazoa</taxon>
        <taxon>Ecdysozoa</taxon>
        <taxon>Arthropoda</taxon>
        <taxon>Chelicerata</taxon>
        <taxon>Arachnida</taxon>
        <taxon>Araneae</taxon>
        <taxon>Araneomorphae</taxon>
        <taxon>Entelegynae</taxon>
        <taxon>Araneoidea</taxon>
        <taxon>Linyphiidae</taxon>
        <taxon>Erigoninae</taxon>
        <taxon>Oedothorax</taxon>
    </lineage>
</organism>
<comment type="caution">
    <text evidence="2">The sequence shown here is derived from an EMBL/GenBank/DDBJ whole genome shotgun (WGS) entry which is preliminary data.</text>
</comment>
<accession>A0AAV6UXA6</accession>
<evidence type="ECO:0000256" key="1">
    <source>
        <dbReference type="SAM" id="Phobius"/>
    </source>
</evidence>